<dbReference type="Pfam" id="PF23178">
    <property type="entry name" value="ADAMTS_C"/>
    <property type="match status" value="1"/>
</dbReference>
<keyword evidence="4" id="KW-1185">Reference proteome</keyword>
<proteinExistence type="predicted"/>
<sequence length="244" mass="26983">MGLREQQERTDTALTYKCTGDQWTVYCRVIREKNLCQDMRWYQRCCQTCRDFYANKMQQKSIITLELLSFVASSPHHITGQQCLEEGTVTLSPRNVVSHISQRAARRAILLLLEALAADTALEGKLALMATAEEWEARDLAWSAAPIEASGMFAIGFRGSQAFSLQPDLLQLGSALELTLSGSRQPGEIIKVVQAEDIPGTMIKVPTAHWGSSCDELTERDVLGPILPWCNKLSKACSMGCSGI</sequence>
<evidence type="ECO:0000313" key="4">
    <source>
        <dbReference type="Proteomes" id="UP000276834"/>
    </source>
</evidence>
<dbReference type="PROSITE" id="PS50900">
    <property type="entry name" value="PLAC"/>
    <property type="match status" value="1"/>
</dbReference>
<gene>
    <name evidence="3" type="ORF">DV515_00006464</name>
</gene>
<name>A0A3L8SL99_CHLGU</name>
<keyword evidence="1" id="KW-0732">Signal</keyword>
<dbReference type="InterPro" id="IPR056270">
    <property type="entry name" value="ADAMTS17/19_C"/>
</dbReference>
<dbReference type="EMBL" id="QUSF01000015">
    <property type="protein sequence ID" value="RLW03549.1"/>
    <property type="molecule type" value="Genomic_DNA"/>
</dbReference>
<evidence type="ECO:0000313" key="3">
    <source>
        <dbReference type="EMBL" id="RLW03549.1"/>
    </source>
</evidence>
<feature type="domain" description="PLAC" evidence="2">
    <location>
        <begin position="14"/>
        <end position="53"/>
    </location>
</feature>
<evidence type="ECO:0000259" key="2">
    <source>
        <dbReference type="PROSITE" id="PS50900"/>
    </source>
</evidence>
<reference evidence="3 4" key="1">
    <citation type="journal article" date="2018" name="Proc. R. Soc. B">
        <title>A non-coding region near Follistatin controls head colour polymorphism in the Gouldian finch.</title>
        <authorList>
            <person name="Toomey M.B."/>
            <person name="Marques C.I."/>
            <person name="Andrade P."/>
            <person name="Araujo P.M."/>
            <person name="Sabatino S."/>
            <person name="Gazda M.A."/>
            <person name="Afonso S."/>
            <person name="Lopes R.J."/>
            <person name="Corbo J.C."/>
            <person name="Carneiro M."/>
        </authorList>
    </citation>
    <scope>NUCLEOTIDE SEQUENCE [LARGE SCALE GENOMIC DNA]</scope>
    <source>
        <strain evidence="3">Red01</strain>
        <tissue evidence="3">Muscle</tissue>
    </source>
</reference>
<dbReference type="OrthoDB" id="412680at2759"/>
<organism evidence="3 4">
    <name type="scientific">Chloebia gouldiae</name>
    <name type="common">Gouldian finch</name>
    <name type="synonym">Erythrura gouldiae</name>
    <dbReference type="NCBI Taxonomy" id="44316"/>
    <lineage>
        <taxon>Eukaryota</taxon>
        <taxon>Metazoa</taxon>
        <taxon>Chordata</taxon>
        <taxon>Craniata</taxon>
        <taxon>Vertebrata</taxon>
        <taxon>Euteleostomi</taxon>
        <taxon>Archelosauria</taxon>
        <taxon>Archosauria</taxon>
        <taxon>Dinosauria</taxon>
        <taxon>Saurischia</taxon>
        <taxon>Theropoda</taxon>
        <taxon>Coelurosauria</taxon>
        <taxon>Aves</taxon>
        <taxon>Neognathae</taxon>
        <taxon>Neoaves</taxon>
        <taxon>Telluraves</taxon>
        <taxon>Australaves</taxon>
        <taxon>Passeriformes</taxon>
        <taxon>Passeroidea</taxon>
        <taxon>Passeridae</taxon>
        <taxon>Chloebia</taxon>
    </lineage>
</organism>
<comment type="caution">
    <text evidence="3">The sequence shown here is derived from an EMBL/GenBank/DDBJ whole genome shotgun (WGS) entry which is preliminary data.</text>
</comment>
<protein>
    <recommendedName>
        <fullName evidence="2">PLAC domain-containing protein</fullName>
    </recommendedName>
</protein>
<dbReference type="InterPro" id="IPR010909">
    <property type="entry name" value="PLAC"/>
</dbReference>
<dbReference type="AlphaFoldDB" id="A0A3L8SL99"/>
<evidence type="ECO:0000256" key="1">
    <source>
        <dbReference type="ARBA" id="ARBA00022729"/>
    </source>
</evidence>
<dbReference type="Proteomes" id="UP000276834">
    <property type="component" value="Unassembled WGS sequence"/>
</dbReference>
<accession>A0A3L8SL99</accession>